<dbReference type="Pfam" id="PF23350">
    <property type="entry name" value="BBS2_pf"/>
    <property type="match status" value="1"/>
</dbReference>
<feature type="domain" description="BBS2 hairpin" evidence="2">
    <location>
        <begin position="123"/>
        <end position="172"/>
    </location>
</feature>
<dbReference type="Proteomes" id="UP000887578">
    <property type="component" value="Unplaced"/>
</dbReference>
<dbReference type="GO" id="GO:0036064">
    <property type="term" value="C:ciliary basal body"/>
    <property type="evidence" value="ECO:0007669"/>
    <property type="project" value="TreeGrafter"/>
</dbReference>
<dbReference type="AlphaFoldDB" id="A0A914PAK9"/>
<dbReference type="InterPro" id="IPR016616">
    <property type="entry name" value="Bardet-Biedl_syndrome_2_prot"/>
</dbReference>
<dbReference type="GO" id="GO:1905515">
    <property type="term" value="P:non-motile cilium assembly"/>
    <property type="evidence" value="ECO:0007669"/>
    <property type="project" value="InterPro"/>
</dbReference>
<dbReference type="GO" id="GO:0034464">
    <property type="term" value="C:BBSome"/>
    <property type="evidence" value="ECO:0007669"/>
    <property type="project" value="InterPro"/>
</dbReference>
<keyword evidence="3" id="KW-1185">Reference proteome</keyword>
<sequence>MHVFEVNGEILRFATLLMVDKLYTEPEGYVKFNLGYRPDNIIKWLLYNFYLGEKEQEIESLCENPSMEFCFICVSKKQGLRLSIDEGGNCEIKHDDIEICGNVVQSLIQFLKIEELSSQAYFPQSAEAVDNVIATMDEKYNLNEKLQADWADRMNIARECVIIAEDLLNIRNT</sequence>
<dbReference type="PANTHER" id="PTHR32465">
    <property type="entry name" value="BARDET-BIEDL SYNDROME 2 PROTEIN"/>
    <property type="match status" value="1"/>
</dbReference>
<evidence type="ECO:0000313" key="3">
    <source>
        <dbReference type="Proteomes" id="UP000887578"/>
    </source>
</evidence>
<evidence type="ECO:0000313" key="4">
    <source>
        <dbReference type="WBParaSite" id="PDA_v2.g12326.t1"/>
    </source>
</evidence>
<proteinExistence type="predicted"/>
<reference evidence="4" key="1">
    <citation type="submission" date="2022-11" db="UniProtKB">
        <authorList>
            <consortium name="WormBaseParasite"/>
        </authorList>
    </citation>
    <scope>IDENTIFICATION</scope>
</reference>
<protein>
    <submittedName>
        <fullName evidence="4">Ciliary BBSome complex subunit 2 C-terminal domain-containing protein</fullName>
    </submittedName>
</protein>
<evidence type="ECO:0000259" key="2">
    <source>
        <dbReference type="Pfam" id="PF23353"/>
    </source>
</evidence>
<evidence type="ECO:0000259" key="1">
    <source>
        <dbReference type="Pfam" id="PF23350"/>
    </source>
</evidence>
<dbReference type="GO" id="GO:0031514">
    <property type="term" value="C:motile cilium"/>
    <property type="evidence" value="ECO:0007669"/>
    <property type="project" value="TreeGrafter"/>
</dbReference>
<dbReference type="PANTHER" id="PTHR32465:SF0">
    <property type="entry name" value="BARDET-BIEDL SYNDROME 2 PROTEIN"/>
    <property type="match status" value="1"/>
</dbReference>
<dbReference type="GO" id="GO:0043005">
    <property type="term" value="C:neuron projection"/>
    <property type="evidence" value="ECO:0007669"/>
    <property type="project" value="TreeGrafter"/>
</dbReference>
<name>A0A914PAK9_9BILA</name>
<dbReference type="WBParaSite" id="PDA_v2.g12326.t1">
    <property type="protein sequence ID" value="PDA_v2.g12326.t1"/>
    <property type="gene ID" value="PDA_v2.g12326"/>
</dbReference>
<accession>A0A914PAK9</accession>
<dbReference type="InterPro" id="IPR055379">
    <property type="entry name" value="BBS2_pf_dom"/>
</dbReference>
<feature type="domain" description="BBS2 platform" evidence="1">
    <location>
        <begin position="23"/>
        <end position="111"/>
    </location>
</feature>
<organism evidence="3 4">
    <name type="scientific">Panagrolaimus davidi</name>
    <dbReference type="NCBI Taxonomy" id="227884"/>
    <lineage>
        <taxon>Eukaryota</taxon>
        <taxon>Metazoa</taxon>
        <taxon>Ecdysozoa</taxon>
        <taxon>Nematoda</taxon>
        <taxon>Chromadorea</taxon>
        <taxon>Rhabditida</taxon>
        <taxon>Tylenchina</taxon>
        <taxon>Panagrolaimomorpha</taxon>
        <taxon>Panagrolaimoidea</taxon>
        <taxon>Panagrolaimidae</taxon>
        <taxon>Panagrolaimus</taxon>
    </lineage>
</organism>
<dbReference type="GO" id="GO:0016020">
    <property type="term" value="C:membrane"/>
    <property type="evidence" value="ECO:0007669"/>
    <property type="project" value="TreeGrafter"/>
</dbReference>
<dbReference type="Pfam" id="PF23353">
    <property type="entry name" value="BBS2_hp"/>
    <property type="match status" value="1"/>
</dbReference>
<dbReference type="InterPro" id="IPR055380">
    <property type="entry name" value="BBS2_hp_dom"/>
</dbReference>